<dbReference type="AlphaFoldDB" id="A0AAX4P352"/>
<reference evidence="1 2" key="1">
    <citation type="submission" date="2024-03" db="EMBL/GenBank/DDBJ databases">
        <title>Complete genome sequence of the green alga Chloropicon roscoffensis RCC1871.</title>
        <authorList>
            <person name="Lemieux C."/>
            <person name="Pombert J.-F."/>
            <person name="Otis C."/>
            <person name="Turmel M."/>
        </authorList>
    </citation>
    <scope>NUCLEOTIDE SEQUENCE [LARGE SCALE GENOMIC DNA]</scope>
    <source>
        <strain evidence="1 2">RCC1871</strain>
    </source>
</reference>
<sequence length="381" mass="42420">MDSFEGSVAYEELSFAGVRLHQLNTATGKVFILSEIALEVFRESPTVFAKEMKEFRPKKVFSRRREILQTVTSLGFPIESSNTAPGVTLVTSETVEAILTDRRKWDLVHPFKMAVLKNYSQEAARLMAMGLYDKALPIALDAVKKGQAMFKPGPSFQMFSLFLLAAQANLGLKQADQCENFLGLASWLAVKETQDTTNIMRAQLSRLYGQLYALQGKHSQALQSFAEDVYYCSLEYGTQDVRTSLGFYNLGKVFQSKGEMEKCGRCCEQVLDIWLNALTDTVLGEGGPDDGGRMPISEAQLAEVIEMLHDILDIFTRKFGPNHNRNADIHFSLGLAFIHLGDNSAAYRSISASKAGFSRQPEKMAHYYESLAKLGVPDLSM</sequence>
<name>A0AAX4P352_9CHLO</name>
<keyword evidence="1" id="KW-0966">Cell projection</keyword>
<keyword evidence="1" id="KW-0969">Cilium</keyword>
<dbReference type="PANTHER" id="PTHR46533">
    <property type="entry name" value="ZINC FINGER MYND DOMAIN-CONTAINING PROTEIN 12"/>
    <property type="match status" value="1"/>
</dbReference>
<evidence type="ECO:0000313" key="2">
    <source>
        <dbReference type="Proteomes" id="UP001472866"/>
    </source>
</evidence>
<organism evidence="1 2">
    <name type="scientific">Chloropicon roscoffensis</name>
    <dbReference type="NCBI Taxonomy" id="1461544"/>
    <lineage>
        <taxon>Eukaryota</taxon>
        <taxon>Viridiplantae</taxon>
        <taxon>Chlorophyta</taxon>
        <taxon>Chloropicophyceae</taxon>
        <taxon>Chloropicales</taxon>
        <taxon>Chloropicaceae</taxon>
        <taxon>Chloropicon</taxon>
    </lineage>
</organism>
<keyword evidence="1" id="KW-0282">Flagellum</keyword>
<proteinExistence type="predicted"/>
<dbReference type="Proteomes" id="UP001472866">
    <property type="component" value="Chromosome 03"/>
</dbReference>
<accession>A0AAX4P352</accession>
<dbReference type="EMBL" id="CP151503">
    <property type="protein sequence ID" value="WZN60476.1"/>
    <property type="molecule type" value="Genomic_DNA"/>
</dbReference>
<protein>
    <submittedName>
        <fullName evidence="1">Flagellar associated protein</fullName>
    </submittedName>
</protein>
<dbReference type="InterPro" id="IPR053248">
    <property type="entry name" value="Zinc_finger_MYND_domain"/>
</dbReference>
<gene>
    <name evidence="1" type="ORF">HKI87_03g20080</name>
</gene>
<dbReference type="Gene3D" id="1.25.40.10">
    <property type="entry name" value="Tetratricopeptide repeat domain"/>
    <property type="match status" value="1"/>
</dbReference>
<dbReference type="InterPro" id="IPR011990">
    <property type="entry name" value="TPR-like_helical_dom_sf"/>
</dbReference>
<dbReference type="SUPFAM" id="SSF48452">
    <property type="entry name" value="TPR-like"/>
    <property type="match status" value="1"/>
</dbReference>
<keyword evidence="2" id="KW-1185">Reference proteome</keyword>
<dbReference type="PANTHER" id="PTHR46533:SF1">
    <property type="entry name" value="ZINC FINGER MYND DOMAIN-CONTAINING PROTEIN 12"/>
    <property type="match status" value="1"/>
</dbReference>
<evidence type="ECO:0000313" key="1">
    <source>
        <dbReference type="EMBL" id="WZN60476.1"/>
    </source>
</evidence>